<sequence length="140" mass="15149">MGKRRSLSWFYKLDRADQAVLLGRPHGYLPDGVAAEIRGHTVPADRGGNRAAPRRWQLRSAEANLLEDERLRLDTMWQAMPSSTRAALLGSRGGQVPPQCREAILDLMPGGVPPGADLDASFELSGIAAAYVEMVAVGAR</sequence>
<gene>
    <name evidence="1" type="ORF">MU0050_001264</name>
</gene>
<evidence type="ECO:0000313" key="2">
    <source>
        <dbReference type="Proteomes" id="UP001190466"/>
    </source>
</evidence>
<name>A0ABN9P2L8_9MYCO</name>
<keyword evidence="2" id="KW-1185">Reference proteome</keyword>
<protein>
    <submittedName>
        <fullName evidence="1">Uncharacterized protein</fullName>
    </submittedName>
</protein>
<accession>A0ABN9P2L8</accession>
<dbReference type="Proteomes" id="UP001190466">
    <property type="component" value="Chromosome"/>
</dbReference>
<dbReference type="EMBL" id="OY726395">
    <property type="protein sequence ID" value="CAJ1580905.1"/>
    <property type="molecule type" value="Genomic_DNA"/>
</dbReference>
<evidence type="ECO:0000313" key="1">
    <source>
        <dbReference type="EMBL" id="CAJ1580905.1"/>
    </source>
</evidence>
<proteinExistence type="predicted"/>
<organism evidence="1 2">
    <name type="scientific">[Mycobacterium] wendilense</name>
    <dbReference type="NCBI Taxonomy" id="3064284"/>
    <lineage>
        <taxon>Bacteria</taxon>
        <taxon>Bacillati</taxon>
        <taxon>Actinomycetota</taxon>
        <taxon>Actinomycetes</taxon>
        <taxon>Mycobacteriales</taxon>
        <taxon>Mycobacteriaceae</taxon>
        <taxon>Mycolicibacter</taxon>
    </lineage>
</organism>
<reference evidence="1 2" key="1">
    <citation type="submission" date="2023-08" db="EMBL/GenBank/DDBJ databases">
        <authorList>
            <person name="Folkvardsen B D."/>
            <person name="Norman A."/>
        </authorList>
    </citation>
    <scope>NUCLEOTIDE SEQUENCE [LARGE SCALE GENOMIC DNA]</scope>
    <source>
        <strain evidence="1 2">Mu0050</strain>
    </source>
</reference>
<dbReference type="RefSeq" id="WP_316515292.1">
    <property type="nucleotide sequence ID" value="NZ_OY726395.1"/>
</dbReference>